<reference evidence="3" key="1">
    <citation type="submission" date="2021-02" db="EMBL/GenBank/DDBJ databases">
        <title>Salinimicrobium sp. nov. isolated from seawater in Tongyeong, Republic of Korea.</title>
        <authorList>
            <person name="Lee S.-J."/>
        </authorList>
    </citation>
    <scope>NUCLEOTIDE SEQUENCE</scope>
    <source>
        <strain evidence="3">HN-2-9-2</strain>
    </source>
</reference>
<accession>A0ABY6NQG4</accession>
<dbReference type="GO" id="GO:0016740">
    <property type="term" value="F:transferase activity"/>
    <property type="evidence" value="ECO:0007669"/>
    <property type="project" value="UniProtKB-KW"/>
</dbReference>
<sequence>MNKLKQRWGISSNWQIFIIFIVFGLTGSSSLFVARPVLEFIGLNRMSFSADILGAISYYALRLLMIFPVYQVLLVLYGWLFGQFRFFWQFEKNMLSRMGLGRILK</sequence>
<keyword evidence="4" id="KW-1185">Reference proteome</keyword>
<dbReference type="Pfam" id="PF20584">
    <property type="entry name" value="DUF6787"/>
    <property type="match status" value="1"/>
</dbReference>
<keyword evidence="1" id="KW-0472">Membrane</keyword>
<dbReference type="InterPro" id="IPR046714">
    <property type="entry name" value="DUF6787"/>
</dbReference>
<evidence type="ECO:0000256" key="1">
    <source>
        <dbReference type="SAM" id="Phobius"/>
    </source>
</evidence>
<evidence type="ECO:0000259" key="2">
    <source>
        <dbReference type="Pfam" id="PF20584"/>
    </source>
</evidence>
<feature type="transmembrane region" description="Helical" evidence="1">
    <location>
        <begin position="14"/>
        <end position="34"/>
    </location>
</feature>
<gene>
    <name evidence="3" type="ORF">JRG66_14470</name>
</gene>
<keyword evidence="3" id="KW-0808">Transferase</keyword>
<dbReference type="Proteomes" id="UP001163981">
    <property type="component" value="Chromosome"/>
</dbReference>
<feature type="domain" description="DUF6787" evidence="2">
    <location>
        <begin position="18"/>
        <end position="100"/>
    </location>
</feature>
<dbReference type="RefSeq" id="WP_265163483.1">
    <property type="nucleotide sequence ID" value="NZ_CP069620.1"/>
</dbReference>
<evidence type="ECO:0000313" key="3">
    <source>
        <dbReference type="EMBL" id="UZH55139.1"/>
    </source>
</evidence>
<keyword evidence="1" id="KW-1133">Transmembrane helix</keyword>
<evidence type="ECO:0000313" key="4">
    <source>
        <dbReference type="Proteomes" id="UP001163981"/>
    </source>
</evidence>
<keyword evidence="1" id="KW-0812">Transmembrane</keyword>
<organism evidence="3 4">
    <name type="scientific">Salinimicrobium tongyeongense</name>
    <dbReference type="NCBI Taxonomy" id="2809707"/>
    <lineage>
        <taxon>Bacteria</taxon>
        <taxon>Pseudomonadati</taxon>
        <taxon>Bacteroidota</taxon>
        <taxon>Flavobacteriia</taxon>
        <taxon>Flavobacteriales</taxon>
        <taxon>Flavobacteriaceae</taxon>
        <taxon>Salinimicrobium</taxon>
    </lineage>
</organism>
<name>A0ABY6NQG4_9FLAO</name>
<proteinExistence type="predicted"/>
<dbReference type="EMBL" id="CP069620">
    <property type="protein sequence ID" value="UZH55139.1"/>
    <property type="molecule type" value="Genomic_DNA"/>
</dbReference>
<protein>
    <submittedName>
        <fullName evidence="3">Diacylglyceryl transferase</fullName>
    </submittedName>
</protein>